<feature type="region of interest" description="Disordered" evidence="1">
    <location>
        <begin position="82"/>
        <end position="101"/>
    </location>
</feature>
<organism evidence="2">
    <name type="scientific">Ditylum brightwellii</name>
    <dbReference type="NCBI Taxonomy" id="49249"/>
    <lineage>
        <taxon>Eukaryota</taxon>
        <taxon>Sar</taxon>
        <taxon>Stramenopiles</taxon>
        <taxon>Ochrophyta</taxon>
        <taxon>Bacillariophyta</taxon>
        <taxon>Mediophyceae</taxon>
        <taxon>Lithodesmiophycidae</taxon>
        <taxon>Lithodesmiales</taxon>
        <taxon>Lithodesmiaceae</taxon>
        <taxon>Ditylum</taxon>
    </lineage>
</organism>
<gene>
    <name evidence="2" type="ORF">DBRI1063_LOCUS892</name>
</gene>
<proteinExistence type="predicted"/>
<sequence>MVQKSQKPMGKLTQCIHSTRLRIQAAALWAFPMSSRAFLGLGFDRPHPGFGYIITFGKPGGPSDSWRGPTGDDEIRERRVSGITSPSPMELQIKTTPIRMQ</sequence>
<dbReference type="AlphaFoldDB" id="A0A7S1YM41"/>
<accession>A0A7S1YM41</accession>
<protein>
    <submittedName>
        <fullName evidence="2">Uncharacterized protein</fullName>
    </submittedName>
</protein>
<evidence type="ECO:0000256" key="1">
    <source>
        <dbReference type="SAM" id="MobiDB-lite"/>
    </source>
</evidence>
<name>A0A7S1YM41_9STRA</name>
<reference evidence="2" key="1">
    <citation type="submission" date="2021-01" db="EMBL/GenBank/DDBJ databases">
        <authorList>
            <person name="Corre E."/>
            <person name="Pelletier E."/>
            <person name="Niang G."/>
            <person name="Scheremetjew M."/>
            <person name="Finn R."/>
            <person name="Kale V."/>
            <person name="Holt S."/>
            <person name="Cochrane G."/>
            <person name="Meng A."/>
            <person name="Brown T."/>
            <person name="Cohen L."/>
        </authorList>
    </citation>
    <scope>NUCLEOTIDE SEQUENCE</scope>
    <source>
        <strain evidence="2">Pop2</strain>
    </source>
</reference>
<dbReference type="EMBL" id="HBGN01001368">
    <property type="protein sequence ID" value="CAD9314486.1"/>
    <property type="molecule type" value="Transcribed_RNA"/>
</dbReference>
<evidence type="ECO:0000313" key="2">
    <source>
        <dbReference type="EMBL" id="CAD9314486.1"/>
    </source>
</evidence>